<feature type="non-terminal residue" evidence="1">
    <location>
        <position position="1"/>
    </location>
</feature>
<evidence type="ECO:0000313" key="2">
    <source>
        <dbReference type="Proteomes" id="UP000023152"/>
    </source>
</evidence>
<protein>
    <submittedName>
        <fullName evidence="1">Uncharacterized protein</fullName>
    </submittedName>
</protein>
<gene>
    <name evidence="1" type="ORF">RFI_25931</name>
</gene>
<dbReference type="EMBL" id="ASPP01022464">
    <property type="protein sequence ID" value="ETO11445.1"/>
    <property type="molecule type" value="Genomic_DNA"/>
</dbReference>
<accession>X6MEI4</accession>
<dbReference type="Proteomes" id="UP000023152">
    <property type="component" value="Unassembled WGS sequence"/>
</dbReference>
<proteinExistence type="predicted"/>
<sequence>KNLKKSIFYNENNNKENKNEMKKIIRNVLEIFLNVGNWHWTKLKDKDKIKYHVYQILHEEELEYGSTIPSQSFILYYWIVEYINWVICKNQAIH</sequence>
<keyword evidence="2" id="KW-1185">Reference proteome</keyword>
<dbReference type="AlphaFoldDB" id="X6MEI4"/>
<evidence type="ECO:0000313" key="1">
    <source>
        <dbReference type="EMBL" id="ETO11445.1"/>
    </source>
</evidence>
<organism evidence="1 2">
    <name type="scientific">Reticulomyxa filosa</name>
    <dbReference type="NCBI Taxonomy" id="46433"/>
    <lineage>
        <taxon>Eukaryota</taxon>
        <taxon>Sar</taxon>
        <taxon>Rhizaria</taxon>
        <taxon>Retaria</taxon>
        <taxon>Foraminifera</taxon>
        <taxon>Monothalamids</taxon>
        <taxon>Reticulomyxidae</taxon>
        <taxon>Reticulomyxa</taxon>
    </lineage>
</organism>
<comment type="caution">
    <text evidence="1">The sequence shown here is derived from an EMBL/GenBank/DDBJ whole genome shotgun (WGS) entry which is preliminary data.</text>
</comment>
<name>X6MEI4_RETFI</name>
<reference evidence="1 2" key="1">
    <citation type="journal article" date="2013" name="Curr. Biol.">
        <title>The Genome of the Foraminiferan Reticulomyxa filosa.</title>
        <authorList>
            <person name="Glockner G."/>
            <person name="Hulsmann N."/>
            <person name="Schleicher M."/>
            <person name="Noegel A.A."/>
            <person name="Eichinger L."/>
            <person name="Gallinger C."/>
            <person name="Pawlowski J."/>
            <person name="Sierra R."/>
            <person name="Euteneuer U."/>
            <person name="Pillet L."/>
            <person name="Moustafa A."/>
            <person name="Platzer M."/>
            <person name="Groth M."/>
            <person name="Szafranski K."/>
            <person name="Schliwa M."/>
        </authorList>
    </citation>
    <scope>NUCLEOTIDE SEQUENCE [LARGE SCALE GENOMIC DNA]</scope>
</reference>